<evidence type="ECO:0000313" key="11">
    <source>
        <dbReference type="Ensembl" id="ENSPKIP00000011504.1"/>
    </source>
</evidence>
<dbReference type="FunFam" id="2.60.40.10:FF:000142">
    <property type="entry name" value="V-set domain-containing T-cell activation inhibitor 1"/>
    <property type="match status" value="1"/>
</dbReference>
<feature type="domain" description="B30.2/SPRY" evidence="9">
    <location>
        <begin position="228"/>
        <end position="423"/>
    </location>
</feature>
<evidence type="ECO:0000313" key="12">
    <source>
        <dbReference type="Proteomes" id="UP000261540"/>
    </source>
</evidence>
<dbReference type="InterPro" id="IPR013106">
    <property type="entry name" value="Ig_V-set"/>
</dbReference>
<dbReference type="InterPro" id="IPR013320">
    <property type="entry name" value="ConA-like_dom_sf"/>
</dbReference>
<evidence type="ECO:0000256" key="1">
    <source>
        <dbReference type="ARBA" id="ARBA00004370"/>
    </source>
</evidence>
<sequence>KKNFPSNVRLPGCVNLPVLVPERLVVTGADEPVCAHAGEDVTLSCSVDTHVNVTELQLKWIKTDDDGDILVLLYDDGENRPESQDERYSRRAEFYTEEIPKGNFSVKLRKVRTEDKGEFRCEVHSDTDSASTTARIAALGESPGHLHKVSHRANQAGLRRGTGQFSMSRRGRQGPTTQTTNPDPGPPGAGCLDPAAIILWRGTTALSGSCSAVPAAPSCPAVPVASSTPCPAGPVAPAGPSAPSIPVNVHLDPSTAHPKLIISGDWKSVRLGENRQTFPENSLRFDHVVNVLGKESFSSGRHYWEVEVKHKTDWTLGVAKRTVSRKGTLLIRPDAGFWTIILKDGMYKANSESPVLLSLKETPQKVGVYVDYGRGQVSFYSVDSRTHIFSFSGYNFTEELHPLLRPGLNDDGKNTSPLIITPIDGPGGDPEPMGTRQDGAPTHCRTLSHQWEI</sequence>
<evidence type="ECO:0000256" key="6">
    <source>
        <dbReference type="ARBA" id="ARBA00023180"/>
    </source>
</evidence>
<evidence type="ECO:0000256" key="4">
    <source>
        <dbReference type="ARBA" id="ARBA00023136"/>
    </source>
</evidence>
<keyword evidence="4" id="KW-0472">Membrane</keyword>
<reference evidence="11" key="1">
    <citation type="submission" date="2025-08" db="UniProtKB">
        <authorList>
            <consortium name="Ensembl"/>
        </authorList>
    </citation>
    <scope>IDENTIFICATION</scope>
</reference>
<dbReference type="Gene3D" id="2.60.40.10">
    <property type="entry name" value="Immunoglobulins"/>
    <property type="match status" value="1"/>
</dbReference>
<evidence type="ECO:0000256" key="7">
    <source>
        <dbReference type="ARBA" id="ARBA00023319"/>
    </source>
</evidence>
<evidence type="ECO:0000256" key="5">
    <source>
        <dbReference type="ARBA" id="ARBA00023157"/>
    </source>
</evidence>
<protein>
    <recommendedName>
        <fullName evidence="13">B30.2/SPRY domain-containing protein</fullName>
    </recommendedName>
</protein>
<dbReference type="PROSITE" id="PS50188">
    <property type="entry name" value="B302_SPRY"/>
    <property type="match status" value="1"/>
</dbReference>
<dbReference type="InterPro" id="IPR036179">
    <property type="entry name" value="Ig-like_dom_sf"/>
</dbReference>
<dbReference type="AlphaFoldDB" id="A0A3B3R004"/>
<dbReference type="InterPro" id="IPR050143">
    <property type="entry name" value="TRIM/RBCC"/>
</dbReference>
<dbReference type="PROSITE" id="PS50835">
    <property type="entry name" value="IG_LIKE"/>
    <property type="match status" value="1"/>
</dbReference>
<evidence type="ECO:0000256" key="2">
    <source>
        <dbReference type="ARBA" id="ARBA00007591"/>
    </source>
</evidence>
<keyword evidence="3" id="KW-0732">Signal</keyword>
<dbReference type="SMART" id="SM00406">
    <property type="entry name" value="IGv"/>
    <property type="match status" value="1"/>
</dbReference>
<dbReference type="SUPFAM" id="SSF49899">
    <property type="entry name" value="Concanavalin A-like lectins/glucanases"/>
    <property type="match status" value="1"/>
</dbReference>
<proteinExistence type="inferred from homology"/>
<evidence type="ECO:0008006" key="13">
    <source>
        <dbReference type="Google" id="ProtNLM"/>
    </source>
</evidence>
<reference evidence="11" key="2">
    <citation type="submission" date="2025-09" db="UniProtKB">
        <authorList>
            <consortium name="Ensembl"/>
        </authorList>
    </citation>
    <scope>IDENTIFICATION</scope>
</reference>
<dbReference type="InterPro" id="IPR006574">
    <property type="entry name" value="PRY"/>
</dbReference>
<feature type="region of interest" description="Disordered" evidence="8">
    <location>
        <begin position="140"/>
        <end position="193"/>
    </location>
</feature>
<dbReference type="SMART" id="SM00449">
    <property type="entry name" value="SPRY"/>
    <property type="match status" value="1"/>
</dbReference>
<evidence type="ECO:0000256" key="3">
    <source>
        <dbReference type="ARBA" id="ARBA00022729"/>
    </source>
</evidence>
<dbReference type="PANTHER" id="PTHR24103">
    <property type="entry name" value="E3 UBIQUITIN-PROTEIN LIGASE TRIM"/>
    <property type="match status" value="1"/>
</dbReference>
<dbReference type="InterPro" id="IPR003877">
    <property type="entry name" value="SPRY_dom"/>
</dbReference>
<dbReference type="InterPro" id="IPR003879">
    <property type="entry name" value="Butyrophylin_SPRY"/>
</dbReference>
<keyword evidence="12" id="KW-1185">Reference proteome</keyword>
<evidence type="ECO:0000256" key="8">
    <source>
        <dbReference type="SAM" id="MobiDB-lite"/>
    </source>
</evidence>
<dbReference type="PRINTS" id="PR01407">
    <property type="entry name" value="BUTYPHLNCDUF"/>
</dbReference>
<dbReference type="Pfam" id="PF07686">
    <property type="entry name" value="V-set"/>
    <property type="match status" value="1"/>
</dbReference>
<keyword evidence="7" id="KW-0393">Immunoglobulin domain</keyword>
<evidence type="ECO:0000259" key="9">
    <source>
        <dbReference type="PROSITE" id="PS50188"/>
    </source>
</evidence>
<dbReference type="InterPro" id="IPR013783">
    <property type="entry name" value="Ig-like_fold"/>
</dbReference>
<comment type="similarity">
    <text evidence="2">Belongs to the immunoglobulin superfamily. BTN/MOG family.</text>
</comment>
<accession>A0A3B3R004</accession>
<feature type="domain" description="Ig-like" evidence="10">
    <location>
        <begin position="21"/>
        <end position="137"/>
    </location>
</feature>
<dbReference type="FunFam" id="2.60.120.920:FF:000004">
    <property type="entry name" value="Butyrophilin subfamily 1 member A1"/>
    <property type="match status" value="1"/>
</dbReference>
<dbReference type="Ensembl" id="ENSPKIT00000023448.1">
    <property type="protein sequence ID" value="ENSPKIP00000011504.1"/>
    <property type="gene ID" value="ENSPKIG00000018542.1"/>
</dbReference>
<dbReference type="GO" id="GO:0050863">
    <property type="term" value="P:regulation of T cell activation"/>
    <property type="evidence" value="ECO:0007669"/>
    <property type="project" value="UniProtKB-ARBA"/>
</dbReference>
<dbReference type="GeneTree" id="ENSGT01040000240385"/>
<dbReference type="InterPro" id="IPR001870">
    <property type="entry name" value="B30.2/SPRY"/>
</dbReference>
<dbReference type="Proteomes" id="UP000261540">
    <property type="component" value="Unplaced"/>
</dbReference>
<evidence type="ECO:0000259" key="10">
    <source>
        <dbReference type="PROSITE" id="PS50835"/>
    </source>
</evidence>
<dbReference type="SMART" id="SM00409">
    <property type="entry name" value="IG"/>
    <property type="match status" value="1"/>
</dbReference>
<dbReference type="Gene3D" id="2.60.120.920">
    <property type="match status" value="1"/>
</dbReference>
<organism evidence="11 12">
    <name type="scientific">Paramormyrops kingsleyae</name>
    <dbReference type="NCBI Taxonomy" id="1676925"/>
    <lineage>
        <taxon>Eukaryota</taxon>
        <taxon>Metazoa</taxon>
        <taxon>Chordata</taxon>
        <taxon>Craniata</taxon>
        <taxon>Vertebrata</taxon>
        <taxon>Euteleostomi</taxon>
        <taxon>Actinopterygii</taxon>
        <taxon>Neopterygii</taxon>
        <taxon>Teleostei</taxon>
        <taxon>Osteoglossocephala</taxon>
        <taxon>Osteoglossomorpha</taxon>
        <taxon>Osteoglossiformes</taxon>
        <taxon>Mormyridae</taxon>
        <taxon>Paramormyrops</taxon>
    </lineage>
</organism>
<dbReference type="InterPro" id="IPR043136">
    <property type="entry name" value="B30.2/SPRY_sf"/>
</dbReference>
<dbReference type="InterPro" id="IPR007110">
    <property type="entry name" value="Ig-like_dom"/>
</dbReference>
<dbReference type="SUPFAM" id="SSF48726">
    <property type="entry name" value="Immunoglobulin"/>
    <property type="match status" value="1"/>
</dbReference>
<dbReference type="Pfam" id="PF00622">
    <property type="entry name" value="SPRY"/>
    <property type="match status" value="1"/>
</dbReference>
<comment type="subcellular location">
    <subcellularLocation>
        <location evidence="1">Membrane</location>
    </subcellularLocation>
</comment>
<dbReference type="CDD" id="cd13733">
    <property type="entry name" value="SPRY_PRY_C-I_1"/>
    <property type="match status" value="1"/>
</dbReference>
<dbReference type="GO" id="GO:0016020">
    <property type="term" value="C:membrane"/>
    <property type="evidence" value="ECO:0007669"/>
    <property type="project" value="UniProtKB-SubCell"/>
</dbReference>
<dbReference type="SMART" id="SM00589">
    <property type="entry name" value="PRY"/>
    <property type="match status" value="1"/>
</dbReference>
<name>A0A3B3R004_9TELE</name>
<dbReference type="GO" id="GO:1903037">
    <property type="term" value="P:regulation of leukocyte cell-cell adhesion"/>
    <property type="evidence" value="ECO:0007669"/>
    <property type="project" value="UniProtKB-ARBA"/>
</dbReference>
<keyword evidence="5" id="KW-1015">Disulfide bond</keyword>
<dbReference type="InterPro" id="IPR003599">
    <property type="entry name" value="Ig_sub"/>
</dbReference>
<dbReference type="Pfam" id="PF13765">
    <property type="entry name" value="PRY"/>
    <property type="match status" value="1"/>
</dbReference>
<keyword evidence="6" id="KW-0325">Glycoprotein</keyword>